<dbReference type="Proteomes" id="UP000060630">
    <property type="component" value="Unassembled WGS sequence"/>
</dbReference>
<evidence type="ECO:0000313" key="2">
    <source>
        <dbReference type="Proteomes" id="UP000060630"/>
    </source>
</evidence>
<gene>
    <name evidence="1" type="ORF">WL29_20735</name>
</gene>
<reference evidence="1 2" key="1">
    <citation type="submission" date="2015-11" db="EMBL/GenBank/DDBJ databases">
        <title>Expanding the genomic diversity of Burkholderia species for the development of highly accurate diagnostics.</title>
        <authorList>
            <person name="Sahl J."/>
            <person name="Keim P."/>
            <person name="Wagner D."/>
        </authorList>
    </citation>
    <scope>NUCLEOTIDE SEQUENCE [LARGE SCALE GENOMIC DNA]</scope>
    <source>
        <strain evidence="1 2">MSMB2087WGS</strain>
    </source>
</reference>
<sequence>MAGAPLLLSLNGAKPVDPSFKEMFDAGQAHPKWKVTQVKKDAAKSRMFLKSATGNASLEMDVATSLVNDLKVQKDSVIEIETQSSGQGALVKFVKDKTPLGFMVNKNTSVIQQK</sequence>
<organism evidence="1 2">
    <name type="scientific">Burkholderia ubonensis</name>
    <dbReference type="NCBI Taxonomy" id="101571"/>
    <lineage>
        <taxon>Bacteria</taxon>
        <taxon>Pseudomonadati</taxon>
        <taxon>Pseudomonadota</taxon>
        <taxon>Betaproteobacteria</taxon>
        <taxon>Burkholderiales</taxon>
        <taxon>Burkholderiaceae</taxon>
        <taxon>Burkholderia</taxon>
        <taxon>Burkholderia cepacia complex</taxon>
    </lineage>
</organism>
<comment type="caution">
    <text evidence="1">The sequence shown here is derived from an EMBL/GenBank/DDBJ whole genome shotgun (WGS) entry which is preliminary data.</text>
</comment>
<dbReference type="EMBL" id="LPHD01000049">
    <property type="protein sequence ID" value="KWA83793.1"/>
    <property type="molecule type" value="Genomic_DNA"/>
</dbReference>
<protein>
    <submittedName>
        <fullName evidence="1">Uncharacterized protein</fullName>
    </submittedName>
</protein>
<evidence type="ECO:0000313" key="1">
    <source>
        <dbReference type="EMBL" id="KWA83793.1"/>
    </source>
</evidence>
<proteinExistence type="predicted"/>
<dbReference type="AlphaFoldDB" id="A0A106QCJ9"/>
<accession>A0A106QCJ9</accession>
<name>A0A106QCJ9_9BURK</name>